<feature type="non-terminal residue" evidence="1">
    <location>
        <position position="369"/>
    </location>
</feature>
<sequence>VVPKLKSTPKVLGLVSDPSLNRDSLGSTTVAGRTLWTARDTQLFNPDGHLQKFPVYASTASWSNLIPEGGPLLTPLPPGGDELHSTVLELYGRNSLDQNEPYFPYSTTNESCTAPAGSCPDESRYALWPDLPPLVTSIQDNRVTAYTWIRKFHIQPDLSVLYPNPATLLYRLDFESDSSDTTSLPKVTTVDSDFWDIDEIPYGDYGNFVHDGTAYLYAQANGSTSLARVPASQIETKSAYEYWVNGSWTSQRPTIDSDGINISNCNAGGQGTYYYSKPWNSFVWIGGDRGVSAEVYVTTAPDPTGPWIEPIHLYTGINGNYFLASYSIQAHPGLTSDLTNAIYITYTKNDLDKDGNNLYSTPLVLFEWE</sequence>
<dbReference type="Proteomes" id="UP000799437">
    <property type="component" value="Unassembled WGS sequence"/>
</dbReference>
<keyword evidence="2" id="KW-1185">Reference proteome</keyword>
<dbReference type="RefSeq" id="XP_033601359.1">
    <property type="nucleotide sequence ID" value="XM_033741540.1"/>
</dbReference>
<dbReference type="OrthoDB" id="2583188at2759"/>
<reference evidence="1" key="1">
    <citation type="journal article" date="2020" name="Stud. Mycol.">
        <title>101 Dothideomycetes genomes: a test case for predicting lifestyles and emergence of pathogens.</title>
        <authorList>
            <person name="Haridas S."/>
            <person name="Albert R."/>
            <person name="Binder M."/>
            <person name="Bloem J."/>
            <person name="Labutti K."/>
            <person name="Salamov A."/>
            <person name="Andreopoulos B."/>
            <person name="Baker S."/>
            <person name="Barry K."/>
            <person name="Bills G."/>
            <person name="Bluhm B."/>
            <person name="Cannon C."/>
            <person name="Castanera R."/>
            <person name="Culley D."/>
            <person name="Daum C."/>
            <person name="Ezra D."/>
            <person name="Gonzalez J."/>
            <person name="Henrissat B."/>
            <person name="Kuo A."/>
            <person name="Liang C."/>
            <person name="Lipzen A."/>
            <person name="Lutzoni F."/>
            <person name="Magnuson J."/>
            <person name="Mondo S."/>
            <person name="Nolan M."/>
            <person name="Ohm R."/>
            <person name="Pangilinan J."/>
            <person name="Park H.-J."/>
            <person name="Ramirez L."/>
            <person name="Alfaro M."/>
            <person name="Sun H."/>
            <person name="Tritt A."/>
            <person name="Yoshinaga Y."/>
            <person name="Zwiers L.-H."/>
            <person name="Turgeon B."/>
            <person name="Goodwin S."/>
            <person name="Spatafora J."/>
            <person name="Crous P."/>
            <person name="Grigoriev I."/>
        </authorList>
    </citation>
    <scope>NUCLEOTIDE SEQUENCE</scope>
    <source>
        <strain evidence="1">CBS 121739</strain>
    </source>
</reference>
<evidence type="ECO:0008006" key="3">
    <source>
        <dbReference type="Google" id="ProtNLM"/>
    </source>
</evidence>
<feature type="non-terminal residue" evidence="1">
    <location>
        <position position="1"/>
    </location>
</feature>
<name>A0A6A6W7N7_9PEZI</name>
<dbReference type="EMBL" id="ML996570">
    <property type="protein sequence ID" value="KAF2758908.1"/>
    <property type="molecule type" value="Genomic_DNA"/>
</dbReference>
<evidence type="ECO:0000313" key="1">
    <source>
        <dbReference type="EMBL" id="KAF2758908.1"/>
    </source>
</evidence>
<accession>A0A6A6W7N7</accession>
<dbReference type="GeneID" id="54482594"/>
<organism evidence="1 2">
    <name type="scientific">Pseudovirgaria hyperparasitica</name>
    <dbReference type="NCBI Taxonomy" id="470096"/>
    <lineage>
        <taxon>Eukaryota</taxon>
        <taxon>Fungi</taxon>
        <taxon>Dikarya</taxon>
        <taxon>Ascomycota</taxon>
        <taxon>Pezizomycotina</taxon>
        <taxon>Dothideomycetes</taxon>
        <taxon>Dothideomycetes incertae sedis</taxon>
        <taxon>Acrospermales</taxon>
        <taxon>Acrospermaceae</taxon>
        <taxon>Pseudovirgaria</taxon>
    </lineage>
</organism>
<dbReference type="AlphaFoldDB" id="A0A6A6W7N7"/>
<gene>
    <name evidence="1" type="ORF">EJ05DRAFT_429524</name>
</gene>
<protein>
    <recommendedName>
        <fullName evidence="3">DUF4185 domain-containing protein</fullName>
    </recommendedName>
</protein>
<evidence type="ECO:0000313" key="2">
    <source>
        <dbReference type="Proteomes" id="UP000799437"/>
    </source>
</evidence>
<proteinExistence type="predicted"/>